<comment type="similarity">
    <text evidence="1 4">Belongs to the cytochrome P450 family.</text>
</comment>
<dbReference type="InterPro" id="IPR002401">
    <property type="entry name" value="Cyt_P450_E_grp-I"/>
</dbReference>
<dbReference type="InterPro" id="IPR017972">
    <property type="entry name" value="Cyt_P450_CS"/>
</dbReference>
<evidence type="ECO:0000313" key="5">
    <source>
        <dbReference type="EMBL" id="PIO63445.1"/>
    </source>
</evidence>
<dbReference type="PANTHER" id="PTHR24284:SF1">
    <property type="entry name" value="CYTOCHROME P450 FAMILY"/>
    <property type="match status" value="1"/>
</dbReference>
<evidence type="ECO:0000256" key="4">
    <source>
        <dbReference type="RuleBase" id="RU000461"/>
    </source>
</evidence>
<evidence type="ECO:0000256" key="1">
    <source>
        <dbReference type="ARBA" id="ARBA00010617"/>
    </source>
</evidence>
<dbReference type="AlphaFoldDB" id="A0A2G9TZR5"/>
<dbReference type="GO" id="GO:0016705">
    <property type="term" value="F:oxidoreductase activity, acting on paired donors, with incorporation or reduction of molecular oxygen"/>
    <property type="evidence" value="ECO:0007669"/>
    <property type="project" value="InterPro"/>
</dbReference>
<dbReference type="SUPFAM" id="SSF48264">
    <property type="entry name" value="Cytochrome P450"/>
    <property type="match status" value="1"/>
</dbReference>
<name>A0A2G9TZR5_TELCI</name>
<accession>A0A2G9TZR5</accession>
<keyword evidence="3 4" id="KW-0479">Metal-binding</keyword>
<dbReference type="PRINTS" id="PR00385">
    <property type="entry name" value="P450"/>
</dbReference>
<dbReference type="PRINTS" id="PR00463">
    <property type="entry name" value="EP450I"/>
</dbReference>
<dbReference type="InterPro" id="IPR001128">
    <property type="entry name" value="Cyt_P450"/>
</dbReference>
<sequence>ITQSVREDVKKALQSWDDKQEPECFVHAYCQQMKTNPLLSYDNLINVCSDLFLAGMETTATTLRWGSLILAKHSDIQEKIRNEILSVVDKNEKPSMSLKQRLPYTNAAVLELQRFANIVAVNAAHRTMRDTSVGSVPIPADTLVFGQISNVMAHSPVFKNPEKFQPERFLMSDGATPNKEVIEQFCPFSIGKRICVGEGMAKMELFIGLITILQNFKIEPVEGHEINLEPTLATVMLPKPQRLRLTPI</sequence>
<dbReference type="Gene3D" id="1.10.630.10">
    <property type="entry name" value="Cytochrome P450"/>
    <property type="match status" value="1"/>
</dbReference>
<protein>
    <submittedName>
        <fullName evidence="5">Unspecific monooxygenase</fullName>
    </submittedName>
</protein>
<dbReference type="GO" id="GO:0004497">
    <property type="term" value="F:monooxygenase activity"/>
    <property type="evidence" value="ECO:0007669"/>
    <property type="project" value="UniProtKB-KW"/>
</dbReference>
<organism evidence="5 6">
    <name type="scientific">Teladorsagia circumcincta</name>
    <name type="common">Brown stomach worm</name>
    <name type="synonym">Ostertagia circumcincta</name>
    <dbReference type="NCBI Taxonomy" id="45464"/>
    <lineage>
        <taxon>Eukaryota</taxon>
        <taxon>Metazoa</taxon>
        <taxon>Ecdysozoa</taxon>
        <taxon>Nematoda</taxon>
        <taxon>Chromadorea</taxon>
        <taxon>Rhabditida</taxon>
        <taxon>Rhabditina</taxon>
        <taxon>Rhabditomorpha</taxon>
        <taxon>Strongyloidea</taxon>
        <taxon>Trichostrongylidae</taxon>
        <taxon>Teladorsagia</taxon>
    </lineage>
</organism>
<dbReference type="OrthoDB" id="1055148at2759"/>
<dbReference type="Proteomes" id="UP000230423">
    <property type="component" value="Unassembled WGS sequence"/>
</dbReference>
<keyword evidence="4" id="KW-0560">Oxidoreductase</keyword>
<dbReference type="GO" id="GO:0020037">
    <property type="term" value="F:heme binding"/>
    <property type="evidence" value="ECO:0007669"/>
    <property type="project" value="InterPro"/>
</dbReference>
<comment type="cofactor">
    <cofactor evidence="3">
        <name>heme</name>
        <dbReference type="ChEBI" id="CHEBI:30413"/>
    </cofactor>
</comment>
<evidence type="ECO:0000256" key="3">
    <source>
        <dbReference type="PIRSR" id="PIRSR602401-1"/>
    </source>
</evidence>
<proteinExistence type="inferred from homology"/>
<feature type="non-terminal residue" evidence="5">
    <location>
        <position position="1"/>
    </location>
</feature>
<dbReference type="Pfam" id="PF00067">
    <property type="entry name" value="p450"/>
    <property type="match status" value="1"/>
</dbReference>
<keyword evidence="2 4" id="KW-0503">Monooxygenase</keyword>
<dbReference type="GO" id="GO:0005506">
    <property type="term" value="F:iron ion binding"/>
    <property type="evidence" value="ECO:0007669"/>
    <property type="project" value="InterPro"/>
</dbReference>
<keyword evidence="6" id="KW-1185">Reference proteome</keyword>
<dbReference type="EMBL" id="KZ350904">
    <property type="protein sequence ID" value="PIO63445.1"/>
    <property type="molecule type" value="Genomic_DNA"/>
</dbReference>
<feature type="binding site" description="axial binding residue" evidence="3">
    <location>
        <position position="195"/>
    </location>
    <ligand>
        <name>heme</name>
        <dbReference type="ChEBI" id="CHEBI:30413"/>
    </ligand>
    <ligandPart>
        <name>Fe</name>
        <dbReference type="ChEBI" id="CHEBI:18248"/>
    </ligandPart>
</feature>
<dbReference type="PROSITE" id="PS00086">
    <property type="entry name" value="CYTOCHROME_P450"/>
    <property type="match status" value="1"/>
</dbReference>
<gene>
    <name evidence="5" type="ORF">TELCIR_14955</name>
</gene>
<reference evidence="5 6" key="1">
    <citation type="submission" date="2015-09" db="EMBL/GenBank/DDBJ databases">
        <title>Draft genome of the parasitic nematode Teladorsagia circumcincta isolate WARC Sus (inbred).</title>
        <authorList>
            <person name="Mitreva M."/>
        </authorList>
    </citation>
    <scope>NUCLEOTIDE SEQUENCE [LARGE SCALE GENOMIC DNA]</scope>
    <source>
        <strain evidence="5 6">S</strain>
    </source>
</reference>
<dbReference type="PANTHER" id="PTHR24284">
    <property type="entry name" value="CYTOCHROME P450 FAMILY"/>
    <property type="match status" value="1"/>
</dbReference>
<evidence type="ECO:0000313" key="6">
    <source>
        <dbReference type="Proteomes" id="UP000230423"/>
    </source>
</evidence>
<dbReference type="InterPro" id="IPR036396">
    <property type="entry name" value="Cyt_P450_sf"/>
</dbReference>
<keyword evidence="3 4" id="KW-0349">Heme</keyword>
<keyword evidence="3 4" id="KW-0408">Iron</keyword>
<evidence type="ECO:0000256" key="2">
    <source>
        <dbReference type="ARBA" id="ARBA00023033"/>
    </source>
</evidence>